<dbReference type="Pfam" id="PF10719">
    <property type="entry name" value="ComFB"/>
    <property type="match status" value="1"/>
</dbReference>
<name>A0A6I2UV50_9FIRM</name>
<proteinExistence type="predicted"/>
<keyword evidence="2" id="KW-1185">Reference proteome</keyword>
<dbReference type="InterPro" id="IPR019657">
    <property type="entry name" value="ComFB"/>
</dbReference>
<accession>A0A6I2UV50</accession>
<reference evidence="1 2" key="1">
    <citation type="submission" date="2019-08" db="EMBL/GenBank/DDBJ databases">
        <title>In-depth cultivation of the pig gut microbiome towards novel bacterial diversity and tailored functional studies.</title>
        <authorList>
            <person name="Wylensek D."/>
            <person name="Hitch T.C.A."/>
            <person name="Clavel T."/>
        </authorList>
    </citation>
    <scope>NUCLEOTIDE SEQUENCE [LARGE SCALE GENOMIC DNA]</scope>
    <source>
        <strain evidence="2">WCA-380-WT-3B3</strain>
    </source>
</reference>
<dbReference type="RefSeq" id="WP_154620878.1">
    <property type="nucleotide sequence ID" value="NZ_VUNL01000008.1"/>
</dbReference>
<gene>
    <name evidence="1" type="ORF">FYJ78_07855</name>
</gene>
<protein>
    <submittedName>
        <fullName evidence="1">Competence protein ComFB</fullName>
    </submittedName>
</protein>
<comment type="caution">
    <text evidence="1">The sequence shown here is derived from an EMBL/GenBank/DDBJ whole genome shotgun (WGS) entry which is preliminary data.</text>
</comment>
<dbReference type="EMBL" id="VUNL01000008">
    <property type="protein sequence ID" value="MSV25097.1"/>
    <property type="molecule type" value="Genomic_DNA"/>
</dbReference>
<sequence>MELKNYMEEVVLGKLDAVLSKYPGCCTCEQCRRDIASLALNHLPPLYISSSKGNVYARIAEMSTQYEVEVIQAIARAVESVSKHPRHEAADGVSE</sequence>
<evidence type="ECO:0000313" key="2">
    <source>
        <dbReference type="Proteomes" id="UP000430222"/>
    </source>
</evidence>
<dbReference type="AlphaFoldDB" id="A0A6I2UV50"/>
<organism evidence="1 2">
    <name type="scientific">Selenomonas montiformis</name>
    <dbReference type="NCBI Taxonomy" id="2652285"/>
    <lineage>
        <taxon>Bacteria</taxon>
        <taxon>Bacillati</taxon>
        <taxon>Bacillota</taxon>
        <taxon>Negativicutes</taxon>
        <taxon>Selenomonadales</taxon>
        <taxon>Selenomonadaceae</taxon>
        <taxon>Selenomonas</taxon>
    </lineage>
</organism>
<dbReference type="Proteomes" id="UP000430222">
    <property type="component" value="Unassembled WGS sequence"/>
</dbReference>
<evidence type="ECO:0000313" key="1">
    <source>
        <dbReference type="EMBL" id="MSV25097.1"/>
    </source>
</evidence>